<reference evidence="1 2" key="1">
    <citation type="submission" date="2014-04" db="EMBL/GenBank/DDBJ databases">
        <authorList>
            <consortium name="DOE Joint Genome Institute"/>
            <person name="Kuo A."/>
            <person name="Kohler A."/>
            <person name="Jargeat P."/>
            <person name="Nagy L.G."/>
            <person name="Floudas D."/>
            <person name="Copeland A."/>
            <person name="Barry K.W."/>
            <person name="Cichocki N."/>
            <person name="Veneault-Fourrey C."/>
            <person name="LaButti K."/>
            <person name="Lindquist E.A."/>
            <person name="Lipzen A."/>
            <person name="Lundell T."/>
            <person name="Morin E."/>
            <person name="Murat C."/>
            <person name="Sun H."/>
            <person name="Tunlid A."/>
            <person name="Henrissat B."/>
            <person name="Grigoriev I.V."/>
            <person name="Hibbett D.S."/>
            <person name="Martin F."/>
            <person name="Nordberg H.P."/>
            <person name="Cantor M.N."/>
            <person name="Hua S.X."/>
        </authorList>
    </citation>
    <scope>NUCLEOTIDE SEQUENCE [LARGE SCALE GENOMIC DNA]</scope>
    <source>
        <strain evidence="1 2">Ve08.2h10</strain>
    </source>
</reference>
<evidence type="ECO:0000313" key="1">
    <source>
        <dbReference type="EMBL" id="KIK78084.1"/>
    </source>
</evidence>
<dbReference type="OrthoDB" id="3270899at2759"/>
<reference evidence="2" key="2">
    <citation type="submission" date="2015-01" db="EMBL/GenBank/DDBJ databases">
        <title>Evolutionary Origins and Diversification of the Mycorrhizal Mutualists.</title>
        <authorList>
            <consortium name="DOE Joint Genome Institute"/>
            <consortium name="Mycorrhizal Genomics Consortium"/>
            <person name="Kohler A."/>
            <person name="Kuo A."/>
            <person name="Nagy L.G."/>
            <person name="Floudas D."/>
            <person name="Copeland A."/>
            <person name="Barry K.W."/>
            <person name="Cichocki N."/>
            <person name="Veneault-Fourrey C."/>
            <person name="LaButti K."/>
            <person name="Lindquist E.A."/>
            <person name="Lipzen A."/>
            <person name="Lundell T."/>
            <person name="Morin E."/>
            <person name="Murat C."/>
            <person name="Riley R."/>
            <person name="Ohm R."/>
            <person name="Sun H."/>
            <person name="Tunlid A."/>
            <person name="Henrissat B."/>
            <person name="Grigoriev I.V."/>
            <person name="Hibbett D.S."/>
            <person name="Martin F."/>
        </authorList>
    </citation>
    <scope>NUCLEOTIDE SEQUENCE [LARGE SCALE GENOMIC DNA]</scope>
    <source>
        <strain evidence="2">Ve08.2h10</strain>
    </source>
</reference>
<organism evidence="1 2">
    <name type="scientific">Paxillus rubicundulus Ve08.2h10</name>
    <dbReference type="NCBI Taxonomy" id="930991"/>
    <lineage>
        <taxon>Eukaryota</taxon>
        <taxon>Fungi</taxon>
        <taxon>Dikarya</taxon>
        <taxon>Basidiomycota</taxon>
        <taxon>Agaricomycotina</taxon>
        <taxon>Agaricomycetes</taxon>
        <taxon>Agaricomycetidae</taxon>
        <taxon>Boletales</taxon>
        <taxon>Paxilineae</taxon>
        <taxon>Paxillaceae</taxon>
        <taxon>Paxillus</taxon>
    </lineage>
</organism>
<accession>A0A0D0DBS1</accession>
<dbReference type="HOGENOM" id="CLU_056197_0_0_1"/>
<gene>
    <name evidence="1" type="ORF">PAXRUDRAFT_17080</name>
</gene>
<name>A0A0D0DBS1_9AGAM</name>
<dbReference type="STRING" id="930991.A0A0D0DBS1"/>
<sequence length="307" mass="35221">MSAYELVGEEREQYKRTIMALSRIVPLWPPIPTVRVAGQKWRTVKMLEMAALANNWNRPSTKILLHPCEIPRDTVLKCSHSDCGEYVIMPEWTVAGSTSVDIAKHTEIGKKRAWLYLEAHTHSPEEQWASQEYVETLVTLGEWRFFLVGGHVENIVHTIKGVDGNWTGKWVCSFLQLSELRDLWTNRHAVPVTADVIVNPDSGDQQIRQEAMNQVLEVVDTSYRELVRQETNCTGAKSTLCVLCHIDIGLMFDKDGNPSYFVNEVERTPTMSLWLRTVGDANLRRMVDTFRRVLHNHLTELGQAYRF</sequence>
<dbReference type="AlphaFoldDB" id="A0A0D0DBS1"/>
<keyword evidence="2" id="KW-1185">Reference proteome</keyword>
<protein>
    <submittedName>
        <fullName evidence="1">Uncharacterized protein</fullName>
    </submittedName>
</protein>
<evidence type="ECO:0000313" key="2">
    <source>
        <dbReference type="Proteomes" id="UP000054538"/>
    </source>
</evidence>
<dbReference type="Proteomes" id="UP000054538">
    <property type="component" value="Unassembled WGS sequence"/>
</dbReference>
<dbReference type="EMBL" id="KN826718">
    <property type="protein sequence ID" value="KIK78084.1"/>
    <property type="molecule type" value="Genomic_DNA"/>
</dbReference>
<proteinExistence type="predicted"/>
<dbReference type="InParanoid" id="A0A0D0DBS1"/>